<accession>G8UK48</accession>
<keyword evidence="2" id="KW-1185">Reference proteome</keyword>
<dbReference type="PATRIC" id="fig|203275.8.peg.316"/>
<dbReference type="eggNOG" id="COG1305">
    <property type="taxonomic scope" value="Bacteria"/>
</dbReference>
<protein>
    <submittedName>
        <fullName evidence="1">Uncharacterized protein</fullName>
    </submittedName>
</protein>
<dbReference type="STRING" id="203275.BFO_0354"/>
<dbReference type="HOGENOM" id="CLU_535122_0_0_10"/>
<dbReference type="Proteomes" id="UP000005436">
    <property type="component" value="Chromosome"/>
</dbReference>
<dbReference type="GeneID" id="34757745"/>
<reference evidence="2" key="1">
    <citation type="submission" date="2011-12" db="EMBL/GenBank/DDBJ databases">
        <title>Complete sequence of Tannerella forsythia ATCC 43037.</title>
        <authorList>
            <person name="Dewhirst F."/>
            <person name="Tanner A."/>
            <person name="Izard J."/>
            <person name="Brinkac L."/>
            <person name="Durkin A.S."/>
            <person name="Hostetler J."/>
            <person name="Shetty J."/>
            <person name="Torralba M."/>
            <person name="Gill S."/>
            <person name="Nelson K."/>
        </authorList>
    </citation>
    <scope>NUCLEOTIDE SEQUENCE [LARGE SCALE GENOMIC DNA]</scope>
    <source>
        <strain evidence="2">ATCC 43037 / JCM 10827 / CCUG 33226 / KCTC 5666 / FDC 338</strain>
    </source>
</reference>
<gene>
    <name evidence="1" type="ordered locus">BFO_0354</name>
</gene>
<name>G8UK48_TANFA</name>
<dbReference type="AlphaFoldDB" id="G8UK48"/>
<proteinExistence type="predicted"/>
<evidence type="ECO:0000313" key="1">
    <source>
        <dbReference type="EMBL" id="AEW21624.1"/>
    </source>
</evidence>
<dbReference type="RefSeq" id="WP_014223814.1">
    <property type="nucleotide sequence ID" value="NC_016610.1"/>
</dbReference>
<evidence type="ECO:0000313" key="2">
    <source>
        <dbReference type="Proteomes" id="UP000005436"/>
    </source>
</evidence>
<organism evidence="1 2">
    <name type="scientific">Tannerella forsythia (strain ATCC 43037 / JCM 10827 / CCUG 21028 A / KCTC 5666 / FDC 338)</name>
    <name type="common">Bacteroides forsythus</name>
    <dbReference type="NCBI Taxonomy" id="203275"/>
    <lineage>
        <taxon>Bacteria</taxon>
        <taxon>Pseudomonadati</taxon>
        <taxon>Bacteroidota</taxon>
        <taxon>Bacteroidia</taxon>
        <taxon>Bacteroidales</taxon>
        <taxon>Tannerellaceae</taxon>
        <taxon>Tannerella</taxon>
    </lineage>
</organism>
<dbReference type="EMBL" id="CP003191">
    <property type="protein sequence ID" value="AEW21624.1"/>
    <property type="molecule type" value="Genomic_DNA"/>
</dbReference>
<sequence length="468" mass="55106">MFEEVDSLLYEYRHLTHSQFWGTKIPILTASTLEYLRHSLCEHRCWYNSLLFSSLGMAVTIDFVPAWGNRNNNHSWNVLIKDGKSYAFEAFWDQDRWKYKRIYNNQTFDHLWGEFRLPKVYRHTFKNNIEGPIADKRINPDNIPPLFKNIKIKDVSSEYFETSDVTLSLKSTPSKTYYAYLCVFGYQQWHPVQWGKIKNNKVSFKGMGKDIIYLPAYYENGKLIPAGEPFLLDSKGVVTCLKGNKQQISIFINHVEGAPVYNWDLKNIQLLAGLKIHGYSSKTHRIDNLLTLSDIIPLKSVIYPIYSNILYDRITATFRSDTIAVSEITFYDNQNRIVIPDSIESNIILFNQEDSLLFVSDRIIASGIKGINKDRYIKFYFNQPIDISSIKIAPYIQSRVKNNGYFKLYYWDNGWKEIGNQDTKYNFLTFKHVPDNHLYMLRNQRWAKQKINTAERIFLYKDGEIIWY</sequence>
<dbReference type="KEGG" id="tfo:BFO_0354"/>